<evidence type="ECO:0000313" key="3">
    <source>
        <dbReference type="Proteomes" id="UP000789901"/>
    </source>
</evidence>
<protein>
    <submittedName>
        <fullName evidence="2">31653_t:CDS:1</fullName>
    </submittedName>
</protein>
<gene>
    <name evidence="2" type="ORF">GMARGA_LOCUS46134</name>
</gene>
<keyword evidence="3" id="KW-1185">Reference proteome</keyword>
<evidence type="ECO:0000313" key="2">
    <source>
        <dbReference type="EMBL" id="CAG8857313.1"/>
    </source>
</evidence>
<accession>A0ABN7XPN4</accession>
<feature type="non-terminal residue" evidence="2">
    <location>
        <position position="1"/>
    </location>
</feature>
<feature type="compositionally biased region" description="Basic and acidic residues" evidence="1">
    <location>
        <begin position="44"/>
        <end position="55"/>
    </location>
</feature>
<dbReference type="Proteomes" id="UP000789901">
    <property type="component" value="Unassembled WGS sequence"/>
</dbReference>
<proteinExistence type="predicted"/>
<feature type="region of interest" description="Disordered" evidence="1">
    <location>
        <begin position="44"/>
        <end position="70"/>
    </location>
</feature>
<evidence type="ECO:0000256" key="1">
    <source>
        <dbReference type="SAM" id="MobiDB-lite"/>
    </source>
</evidence>
<organism evidence="2 3">
    <name type="scientific">Gigaspora margarita</name>
    <dbReference type="NCBI Taxonomy" id="4874"/>
    <lineage>
        <taxon>Eukaryota</taxon>
        <taxon>Fungi</taxon>
        <taxon>Fungi incertae sedis</taxon>
        <taxon>Mucoromycota</taxon>
        <taxon>Glomeromycotina</taxon>
        <taxon>Glomeromycetes</taxon>
        <taxon>Diversisporales</taxon>
        <taxon>Gigasporaceae</taxon>
        <taxon>Gigaspora</taxon>
    </lineage>
</organism>
<name>A0ABN7XPN4_GIGMA</name>
<comment type="caution">
    <text evidence="2">The sequence shown here is derived from an EMBL/GenBank/DDBJ whole genome shotgun (WGS) entry which is preliminary data.</text>
</comment>
<reference evidence="2 3" key="1">
    <citation type="submission" date="2021-06" db="EMBL/GenBank/DDBJ databases">
        <authorList>
            <person name="Kallberg Y."/>
            <person name="Tangrot J."/>
            <person name="Rosling A."/>
        </authorList>
    </citation>
    <scope>NUCLEOTIDE SEQUENCE [LARGE SCALE GENOMIC DNA]</scope>
    <source>
        <strain evidence="2 3">120-4 pot B 10/14</strain>
    </source>
</reference>
<sequence>FNWTIERIPGKDNHIADWLSRQISMNDQGEQIITLKIGIKDKKPKGKEIPNKFKSENLPIKPSGIPTTPQ</sequence>
<dbReference type="EMBL" id="CAJVQB010169309">
    <property type="protein sequence ID" value="CAG8857313.1"/>
    <property type="molecule type" value="Genomic_DNA"/>
</dbReference>
<feature type="non-terminal residue" evidence="2">
    <location>
        <position position="70"/>
    </location>
</feature>